<dbReference type="AlphaFoldDB" id="A0A8I1KLT5"/>
<accession>A0A8I1KLT5</accession>
<keyword evidence="1" id="KW-0472">Membrane</keyword>
<dbReference type="EMBL" id="JAEMUK010000026">
    <property type="protein sequence ID" value="MBJ7544033.1"/>
    <property type="molecule type" value="Genomic_DNA"/>
</dbReference>
<evidence type="ECO:0000313" key="3">
    <source>
        <dbReference type="Proteomes" id="UP000623250"/>
    </source>
</evidence>
<keyword evidence="1" id="KW-0812">Transmembrane</keyword>
<evidence type="ECO:0000313" key="2">
    <source>
        <dbReference type="EMBL" id="MBJ7544033.1"/>
    </source>
</evidence>
<protein>
    <submittedName>
        <fullName evidence="2">Transporter</fullName>
    </submittedName>
</protein>
<evidence type="ECO:0000256" key="1">
    <source>
        <dbReference type="SAM" id="Phobius"/>
    </source>
</evidence>
<organism evidence="2 3">
    <name type="scientific">Rhodomicrobium udaipurense</name>
    <dbReference type="NCBI Taxonomy" id="1202716"/>
    <lineage>
        <taxon>Bacteria</taxon>
        <taxon>Pseudomonadati</taxon>
        <taxon>Pseudomonadota</taxon>
        <taxon>Alphaproteobacteria</taxon>
        <taxon>Hyphomicrobiales</taxon>
        <taxon>Hyphomicrobiaceae</taxon>
        <taxon>Rhodomicrobium</taxon>
    </lineage>
</organism>
<keyword evidence="1" id="KW-1133">Transmembrane helix</keyword>
<keyword evidence="3" id="KW-1185">Reference proteome</keyword>
<feature type="transmembrane region" description="Helical" evidence="1">
    <location>
        <begin position="91"/>
        <end position="109"/>
    </location>
</feature>
<dbReference type="Proteomes" id="UP000623250">
    <property type="component" value="Unassembled WGS sequence"/>
</dbReference>
<name>A0A8I1KLT5_9HYPH</name>
<feature type="transmembrane region" description="Helical" evidence="1">
    <location>
        <begin position="15"/>
        <end position="39"/>
    </location>
</feature>
<sequence length="115" mass="12853">MKQAMLDAVSYVTPFLLPLGYVGGVLLLIGGLGLVIWIFKGWGTRLLRFSGRLLLVLGAFFLVCQVLWMVVGLEPRITEEASLLEFKSRPFWMVGLAFLLPGFAMRIIGSMRPTY</sequence>
<reference evidence="2 3" key="1">
    <citation type="submission" date="2020-12" db="EMBL/GenBank/DDBJ databases">
        <title>Revised draft genomes of Rhodomicrobium vannielii ATCC 17100 and Rhodomicrobium udaipurense JA643.</title>
        <authorList>
            <person name="Conners E.M."/>
            <person name="Davenport E.J."/>
            <person name="Bose A."/>
        </authorList>
    </citation>
    <scope>NUCLEOTIDE SEQUENCE [LARGE SCALE GENOMIC DNA]</scope>
    <source>
        <strain evidence="2 3">JA643</strain>
    </source>
</reference>
<feature type="transmembrane region" description="Helical" evidence="1">
    <location>
        <begin position="51"/>
        <end position="71"/>
    </location>
</feature>
<comment type="caution">
    <text evidence="2">The sequence shown here is derived from an EMBL/GenBank/DDBJ whole genome shotgun (WGS) entry which is preliminary data.</text>
</comment>
<proteinExistence type="predicted"/>
<gene>
    <name evidence="2" type="ORF">JDN41_10750</name>
</gene>